<feature type="region of interest" description="Disordered" evidence="1">
    <location>
        <begin position="1"/>
        <end position="24"/>
    </location>
</feature>
<reference evidence="2 3" key="1">
    <citation type="submission" date="2020-12" db="EMBL/GenBank/DDBJ databases">
        <title>Metabolic potential, ecology and presence of endohyphal bacteria is reflected in genomic diversity of Mucoromycotina.</title>
        <authorList>
            <person name="Muszewska A."/>
            <person name="Okrasinska A."/>
            <person name="Steczkiewicz K."/>
            <person name="Drgas O."/>
            <person name="Orlowska M."/>
            <person name="Perlinska-Lenart U."/>
            <person name="Aleksandrzak-Piekarczyk T."/>
            <person name="Szatraj K."/>
            <person name="Zielenkiewicz U."/>
            <person name="Pilsyk S."/>
            <person name="Malc E."/>
            <person name="Mieczkowski P."/>
            <person name="Kruszewska J.S."/>
            <person name="Biernat P."/>
            <person name="Pawlowska J."/>
        </authorList>
    </citation>
    <scope>NUCLEOTIDE SEQUENCE [LARGE SCALE GENOMIC DNA]</scope>
    <source>
        <strain evidence="2 3">CBS 142.35</strain>
    </source>
</reference>
<dbReference type="Proteomes" id="UP000646827">
    <property type="component" value="Unassembled WGS sequence"/>
</dbReference>
<dbReference type="EMBL" id="JAEPRB010000588">
    <property type="protein sequence ID" value="KAG2214763.1"/>
    <property type="molecule type" value="Genomic_DNA"/>
</dbReference>
<gene>
    <name evidence="2" type="ORF">INT45_006292</name>
</gene>
<evidence type="ECO:0000256" key="1">
    <source>
        <dbReference type="SAM" id="MobiDB-lite"/>
    </source>
</evidence>
<evidence type="ECO:0000313" key="2">
    <source>
        <dbReference type="EMBL" id="KAG2214763.1"/>
    </source>
</evidence>
<comment type="caution">
    <text evidence="2">The sequence shown here is derived from an EMBL/GenBank/DDBJ whole genome shotgun (WGS) entry which is preliminary data.</text>
</comment>
<protein>
    <submittedName>
        <fullName evidence="2">Uncharacterized protein</fullName>
    </submittedName>
</protein>
<keyword evidence="3" id="KW-1185">Reference proteome</keyword>
<feature type="compositionally biased region" description="Acidic residues" evidence="1">
    <location>
        <begin position="13"/>
        <end position="24"/>
    </location>
</feature>
<evidence type="ECO:0000313" key="3">
    <source>
        <dbReference type="Proteomes" id="UP000646827"/>
    </source>
</evidence>
<proteinExistence type="predicted"/>
<dbReference type="AlphaFoldDB" id="A0A8H7VFP0"/>
<accession>A0A8H7VFP0</accession>
<sequence length="126" mass="14665">MLENTSSAATSQDDSDSDDECESGEGDIRCMIACSPYMNTLYETYDCHIVDQLISKLDKEKTKYKKFFKNFFEYSLNTSIAAKNRDNELVDHISKLRANLMKEYQQIYIQEEMNKDESDDSDDYSD</sequence>
<organism evidence="2 3">
    <name type="scientific">Circinella minor</name>
    <dbReference type="NCBI Taxonomy" id="1195481"/>
    <lineage>
        <taxon>Eukaryota</taxon>
        <taxon>Fungi</taxon>
        <taxon>Fungi incertae sedis</taxon>
        <taxon>Mucoromycota</taxon>
        <taxon>Mucoromycotina</taxon>
        <taxon>Mucoromycetes</taxon>
        <taxon>Mucorales</taxon>
        <taxon>Lichtheimiaceae</taxon>
        <taxon>Circinella</taxon>
    </lineage>
</organism>
<name>A0A8H7VFP0_9FUNG</name>
<feature type="compositionally biased region" description="Low complexity" evidence="1">
    <location>
        <begin position="1"/>
        <end position="12"/>
    </location>
</feature>